<keyword evidence="7" id="KW-0862">Zinc</keyword>
<accession>A0AAJ0H568</accession>
<evidence type="ECO:0000259" key="9">
    <source>
        <dbReference type="PROSITE" id="PS51981"/>
    </source>
</evidence>
<dbReference type="Pfam" id="PF13086">
    <property type="entry name" value="AAA_11"/>
    <property type="match status" value="1"/>
</dbReference>
<keyword evidence="3" id="KW-0479">Metal-binding</keyword>
<evidence type="ECO:0000256" key="7">
    <source>
        <dbReference type="ARBA" id="ARBA00022833"/>
    </source>
</evidence>
<dbReference type="CDD" id="cd17936">
    <property type="entry name" value="EEXXEc_NFX1"/>
    <property type="match status" value="1"/>
</dbReference>
<dbReference type="FunFam" id="3.40.50.300:FF:001660">
    <property type="entry name" value="NF-X1 finger and helicase protein, putative"/>
    <property type="match status" value="1"/>
</dbReference>
<name>A0AAJ0H568_9PEZI</name>
<dbReference type="InterPro" id="IPR045055">
    <property type="entry name" value="DNA2/NAM7-like"/>
</dbReference>
<dbReference type="GO" id="GO:0002376">
    <property type="term" value="P:immune system process"/>
    <property type="evidence" value="ECO:0007669"/>
    <property type="project" value="UniProtKB-KW"/>
</dbReference>
<dbReference type="PANTHER" id="PTHR10887:SF445">
    <property type="entry name" value="NFX1-TYPE ZINC FINGER-CONTAINING PROTEIN 1"/>
    <property type="match status" value="1"/>
</dbReference>
<reference evidence="10" key="2">
    <citation type="submission" date="2023-06" db="EMBL/GenBank/DDBJ databases">
        <authorList>
            <consortium name="Lawrence Berkeley National Laboratory"/>
            <person name="Haridas S."/>
            <person name="Hensen N."/>
            <person name="Bonometti L."/>
            <person name="Westerberg I."/>
            <person name="Brannstrom I.O."/>
            <person name="Guillou S."/>
            <person name="Cros-Aarteil S."/>
            <person name="Calhoun S."/>
            <person name="Kuo A."/>
            <person name="Mondo S."/>
            <person name="Pangilinan J."/>
            <person name="Riley R."/>
            <person name="Labutti K."/>
            <person name="Andreopoulos B."/>
            <person name="Lipzen A."/>
            <person name="Chen C."/>
            <person name="Yanf M."/>
            <person name="Daum C."/>
            <person name="Ng V."/>
            <person name="Clum A."/>
            <person name="Steindorff A."/>
            <person name="Ohm R."/>
            <person name="Martin F."/>
            <person name="Silar P."/>
            <person name="Natvig D."/>
            <person name="Lalanne C."/>
            <person name="Gautier V."/>
            <person name="Ament-Velasquez S.L."/>
            <person name="Kruys A."/>
            <person name="Hutchinson M.I."/>
            <person name="Powell A.J."/>
            <person name="Barry K."/>
            <person name="Miller A.N."/>
            <person name="Grigoriev I.V."/>
            <person name="Debuchy R."/>
            <person name="Gladieux P."/>
            <person name="Thoren M.H."/>
            <person name="Johannesson H."/>
        </authorList>
    </citation>
    <scope>NUCLEOTIDE SEQUENCE</scope>
    <source>
        <strain evidence="10">CBS 955.72</strain>
    </source>
</reference>
<dbReference type="GO" id="GO:0031048">
    <property type="term" value="P:regulatory ncRNA-mediated heterochromatin formation"/>
    <property type="evidence" value="ECO:0007669"/>
    <property type="project" value="TreeGrafter"/>
</dbReference>
<keyword evidence="5" id="KW-0863">Zinc-finger</keyword>
<dbReference type="InterPro" id="IPR046439">
    <property type="entry name" value="ZF_RZ_dom"/>
</dbReference>
<feature type="domain" description="RZ-type" evidence="9">
    <location>
        <begin position="1740"/>
        <end position="1815"/>
    </location>
</feature>
<dbReference type="InterPro" id="IPR041679">
    <property type="entry name" value="DNA2/NAM7-like_C"/>
</dbReference>
<proteinExistence type="predicted"/>
<evidence type="ECO:0000256" key="3">
    <source>
        <dbReference type="ARBA" id="ARBA00022723"/>
    </source>
</evidence>
<dbReference type="InterPro" id="IPR000967">
    <property type="entry name" value="Znf_NFX1"/>
</dbReference>
<comment type="subcellular location">
    <subcellularLocation>
        <location evidence="1">Cytoplasm</location>
    </subcellularLocation>
</comment>
<dbReference type="Proteomes" id="UP001275084">
    <property type="component" value="Unassembled WGS sequence"/>
</dbReference>
<evidence type="ECO:0000256" key="6">
    <source>
        <dbReference type="ARBA" id="ARBA00022806"/>
    </source>
</evidence>
<dbReference type="SUPFAM" id="SSF52540">
    <property type="entry name" value="P-loop containing nucleoside triphosphate hydrolases"/>
    <property type="match status" value="1"/>
</dbReference>
<evidence type="ECO:0000256" key="5">
    <source>
        <dbReference type="ARBA" id="ARBA00022771"/>
    </source>
</evidence>
<keyword evidence="11" id="KW-1185">Reference proteome</keyword>
<keyword evidence="6" id="KW-0547">Nucleotide-binding</keyword>
<reference evidence="10" key="1">
    <citation type="journal article" date="2023" name="Mol. Phylogenet. Evol.">
        <title>Genome-scale phylogeny and comparative genomics of the fungal order Sordariales.</title>
        <authorList>
            <person name="Hensen N."/>
            <person name="Bonometti L."/>
            <person name="Westerberg I."/>
            <person name="Brannstrom I.O."/>
            <person name="Guillou S."/>
            <person name="Cros-Aarteil S."/>
            <person name="Calhoun S."/>
            <person name="Haridas S."/>
            <person name="Kuo A."/>
            <person name="Mondo S."/>
            <person name="Pangilinan J."/>
            <person name="Riley R."/>
            <person name="LaButti K."/>
            <person name="Andreopoulos B."/>
            <person name="Lipzen A."/>
            <person name="Chen C."/>
            <person name="Yan M."/>
            <person name="Daum C."/>
            <person name="Ng V."/>
            <person name="Clum A."/>
            <person name="Steindorff A."/>
            <person name="Ohm R.A."/>
            <person name="Martin F."/>
            <person name="Silar P."/>
            <person name="Natvig D.O."/>
            <person name="Lalanne C."/>
            <person name="Gautier V."/>
            <person name="Ament-Velasquez S.L."/>
            <person name="Kruys A."/>
            <person name="Hutchinson M.I."/>
            <person name="Powell A.J."/>
            <person name="Barry K."/>
            <person name="Miller A.N."/>
            <person name="Grigoriev I.V."/>
            <person name="Debuchy R."/>
            <person name="Gladieux P."/>
            <person name="Hiltunen Thoren M."/>
            <person name="Johannesson H."/>
        </authorList>
    </citation>
    <scope>NUCLEOTIDE SEQUENCE</scope>
    <source>
        <strain evidence="10">CBS 955.72</strain>
    </source>
</reference>
<dbReference type="Pfam" id="PF20173">
    <property type="entry name" value="ZnF_RZ-type"/>
    <property type="match status" value="1"/>
</dbReference>
<evidence type="ECO:0000256" key="4">
    <source>
        <dbReference type="ARBA" id="ARBA00022737"/>
    </source>
</evidence>
<protein>
    <recommendedName>
        <fullName evidence="9">RZ-type domain-containing protein</fullName>
    </recommendedName>
</protein>
<dbReference type="PANTHER" id="PTHR10887">
    <property type="entry name" value="DNA2/NAM7 HELICASE FAMILY"/>
    <property type="match status" value="1"/>
</dbReference>
<dbReference type="PROSITE" id="PS51981">
    <property type="entry name" value="ZF_RZ"/>
    <property type="match status" value="1"/>
</dbReference>
<keyword evidence="6" id="KW-0347">Helicase</keyword>
<dbReference type="EMBL" id="JAUIQD010000009">
    <property type="protein sequence ID" value="KAK3339715.1"/>
    <property type="molecule type" value="Genomic_DNA"/>
</dbReference>
<dbReference type="CDD" id="cd06008">
    <property type="entry name" value="NF-X1-zinc-finger"/>
    <property type="match status" value="1"/>
</dbReference>
<dbReference type="InterPro" id="IPR041677">
    <property type="entry name" value="DNA2/NAM7_AAA_11"/>
</dbReference>
<keyword evidence="4" id="KW-0677">Repeat</keyword>
<dbReference type="GO" id="GO:0031380">
    <property type="term" value="C:nuclear RNA-directed RNA polymerase complex"/>
    <property type="evidence" value="ECO:0007669"/>
    <property type="project" value="TreeGrafter"/>
</dbReference>
<keyword evidence="2" id="KW-0963">Cytoplasm</keyword>
<gene>
    <name evidence="10" type="ORF">B0T25DRAFT_626541</name>
</gene>
<evidence type="ECO:0000256" key="2">
    <source>
        <dbReference type="ARBA" id="ARBA00022490"/>
    </source>
</evidence>
<dbReference type="Gene3D" id="3.40.50.300">
    <property type="entry name" value="P-loop containing nucleotide triphosphate hydrolases"/>
    <property type="match status" value="2"/>
</dbReference>
<dbReference type="InterPro" id="IPR047187">
    <property type="entry name" value="SF1_C_Upf1"/>
</dbReference>
<keyword evidence="6" id="KW-0378">Hydrolase</keyword>
<sequence length="1821" mass="204038">MKPLSADLWTSEISPLFHFITHPLVVDCTVLEQQVATIFNYLYGVGGGRMTRLFGYITQLVQSRSGFAAGASRIAAVELALSVLSKILDCNTTNIVNDKFSALASSFSASLATASQPEEEFSRLQASKYLDYIRLRLSVGDEITAIWDHPQHPVIRDQFLLRRDLPGTLSAQGRRHDNDHAKISDIKILPTYEEIMSPRGEYLPTTDPSQWHIQGIRGRVDREFRLLREDTVGQLRDAIRDTFESISNPRDGLSLRSKNGARTYTYDSPTPERVELDRNGCLELLVRCNQLANVRELSLRKRRDWWMQSKRLQVGALVCVLDATGSILFCVVSDSTMRTPDDAKARQTQTPNRQNDDQESLFLKLQLIDPTEGDLGKALRWYQSLGPTRRRYLVEFPGVLLASFKETLEALQQIYRQPNVPFSDLLAPTAEGPGGAKINPAQYARKAGFSFDLSCLTQGGTELAVSPQAPPHPQVIASQSTLDPTQSAALLNTLSRELSLIQGPPGTGKSYTGEKIIKVLLANKETASLGPILCVCYTNHALDQLLEHVLDDGTEKVIRIGSRSKSERLQDLNLRNVVKQFARTKSEKGSLGNIDENIRDYVRQTKELIEQLSGTNSQQAIKSYLATTSPRHHDELFGNVEDGWETVDYHRDSIVDRWLLNGSPLNLNPRSLDVLGHTQLSNMTHQERPLIHHHWLKSIRDPIITKIVKLHQERSEAVDKRDRIRKEVDLRCLQEADIVGATTTGLARNLDILRKLRCKVMLCEEAGEVLEAHLLTALLPSVQHAILIGDHLQLRPQIQNYELQSTNPRGEQYSLDVSLFERLVEPLHATDTRLPLSVLETQRRMHPSIAELIRPTLYPSLKDADKVAKYPEVIGMKKRLFWFHHEQPEAGAANHDPLSTSHSNEFEVEMTVALVSHLVRQGEYSRSDIAVITPYLGQLQRLRRQMEAMFEICLNDRDQEQVEALEADGPGVPQPTPRAQLGKTTLAKSIRIATVDNFQGEEAKVIVICLVRSNPQNNCGFLRTSNRINVLLSRAQHGMYIIGNANTYQGVQMWADVIQNLETNGNFGTSLELQCARHPNTQLLVSQPDHFLMFSPESGCHLPCEKRLHCGHSCSGRCHSNLLHDAVKCLEPCPRSKVGCDHPCPLQCGDPCHPKCQKLLNNINLLLKCGHITHSARCWEVQDPASIHCMRQVTRRVPGCNHPVKVLCYESVTEASYRCTAKCGFHRECGHECSDPCHHCNTRKDGKIVKSHHGGCGQNCGRSYSTCRHSCNKTCHSGSPCPPCDEPCSVRCGHSKCSKLCHEPCAPCAEQTCRSSCPHTRCTMPCAAPCDWVPCSRRCEKAIYCGHRCPSLCGEICPSPAYCQVCGTDEVMSTCVDFLEMKDYREIDLDEEPCVFPDCGHFLTVSSMDGQMNMAAHYELDANGIPVEVLGVSEPFSTGEEGIRVCPSCRGSLRNISRYGRIVRRGMLDEATKKFISWSNSEYLKLIQQLVKEQEKLRNAPLAKVTSSSGQPKKQALTRSRLGHLVQLQQLAGNSTRYAAVIALWHRLSGFRGKVRKEEQPFQRVADLVRHANRQNRTNTLEFKFDESVIQVKGSLLATALLLKCDIIVLSDFFRLHSDGELTICPTEVKLDWSIYVKECANLINSARNAVLPREEVQGHIFAAQIYVFSRSFNSPVEDSSDLESAKGTEEASRRLTETALGHINQARLLMDKYSSVAVLADEIEQVERMVNSGVFYRKVTKDEMRDVYKAMAQEFRGTGHWYTCENNHPFTVGDCGMPMEEARCPECGAKVGGRDHRAAEGVRHAREIEQLAGDVGRLVI</sequence>
<keyword evidence="8" id="KW-0391">Immunity</keyword>
<dbReference type="GO" id="GO:0005737">
    <property type="term" value="C:cytoplasm"/>
    <property type="evidence" value="ECO:0007669"/>
    <property type="project" value="UniProtKB-SubCell"/>
</dbReference>
<organism evidence="10 11">
    <name type="scientific">Lasiosphaeria hispida</name>
    <dbReference type="NCBI Taxonomy" id="260671"/>
    <lineage>
        <taxon>Eukaryota</taxon>
        <taxon>Fungi</taxon>
        <taxon>Dikarya</taxon>
        <taxon>Ascomycota</taxon>
        <taxon>Pezizomycotina</taxon>
        <taxon>Sordariomycetes</taxon>
        <taxon>Sordariomycetidae</taxon>
        <taxon>Sordariales</taxon>
        <taxon>Lasiosphaeriaceae</taxon>
        <taxon>Lasiosphaeria</taxon>
    </lineage>
</organism>
<evidence type="ECO:0000256" key="8">
    <source>
        <dbReference type="ARBA" id="ARBA00022859"/>
    </source>
</evidence>
<dbReference type="Pfam" id="PF13087">
    <property type="entry name" value="AAA_12"/>
    <property type="match status" value="1"/>
</dbReference>
<evidence type="ECO:0000313" key="10">
    <source>
        <dbReference type="EMBL" id="KAK3339715.1"/>
    </source>
</evidence>
<dbReference type="GO" id="GO:0008270">
    <property type="term" value="F:zinc ion binding"/>
    <property type="evidence" value="ECO:0007669"/>
    <property type="project" value="UniProtKB-KW"/>
</dbReference>
<dbReference type="CDD" id="cd18808">
    <property type="entry name" value="SF1_C_Upf1"/>
    <property type="match status" value="1"/>
</dbReference>
<comment type="caution">
    <text evidence="10">The sequence shown here is derived from an EMBL/GenBank/DDBJ whole genome shotgun (WGS) entry which is preliminary data.</text>
</comment>
<dbReference type="GO" id="GO:0004386">
    <property type="term" value="F:helicase activity"/>
    <property type="evidence" value="ECO:0007669"/>
    <property type="project" value="InterPro"/>
</dbReference>
<keyword evidence="6" id="KW-0067">ATP-binding</keyword>
<dbReference type="SMART" id="SM00438">
    <property type="entry name" value="ZnF_NFX"/>
    <property type="match status" value="4"/>
</dbReference>
<evidence type="ECO:0000313" key="11">
    <source>
        <dbReference type="Proteomes" id="UP001275084"/>
    </source>
</evidence>
<dbReference type="InterPro" id="IPR027417">
    <property type="entry name" value="P-loop_NTPase"/>
</dbReference>
<evidence type="ECO:0000256" key="1">
    <source>
        <dbReference type="ARBA" id="ARBA00004496"/>
    </source>
</evidence>